<dbReference type="EMBL" id="CAIIXF020000006">
    <property type="protein sequence ID" value="CAH1787149.1"/>
    <property type="molecule type" value="Genomic_DNA"/>
</dbReference>
<proteinExistence type="inferred from homology"/>
<dbReference type="InterPro" id="IPR000863">
    <property type="entry name" value="Sulfotransferase_dom"/>
</dbReference>
<dbReference type="GO" id="GO:0008146">
    <property type="term" value="F:sulfotransferase activity"/>
    <property type="evidence" value="ECO:0007669"/>
    <property type="project" value="InterPro"/>
</dbReference>
<keyword evidence="4" id="KW-1185">Reference proteome</keyword>
<name>A0A8J1XTG9_OWEFU</name>
<comment type="caution">
    <text evidence="3">The sequence shown here is derived from an EMBL/GenBank/DDBJ whole genome shotgun (WGS) entry which is preliminary data.</text>
</comment>
<organism evidence="3 4">
    <name type="scientific">Owenia fusiformis</name>
    <name type="common">Polychaete worm</name>
    <dbReference type="NCBI Taxonomy" id="6347"/>
    <lineage>
        <taxon>Eukaryota</taxon>
        <taxon>Metazoa</taxon>
        <taxon>Spiralia</taxon>
        <taxon>Lophotrochozoa</taxon>
        <taxon>Annelida</taxon>
        <taxon>Polychaeta</taxon>
        <taxon>Sedentaria</taxon>
        <taxon>Canalipalpata</taxon>
        <taxon>Sabellida</taxon>
        <taxon>Oweniida</taxon>
        <taxon>Oweniidae</taxon>
        <taxon>Owenia</taxon>
    </lineage>
</organism>
<dbReference type="PANTHER" id="PTHR11783">
    <property type="entry name" value="SULFOTRANSFERASE SULT"/>
    <property type="match status" value="1"/>
</dbReference>
<sequence length="271" mass="31278">MSTYYDCFEGLTIIDGVAYPTTYDHPDAIRQMKMYDKMRSDDVIICSYPRSGTHWAIALVDLVMREGDTEAADNIHINFRSQWMHISQQIWSGEVTMAAEGNNPMREAEMLPSPRLLTSHLSYNVMPESVQQGKCKVVVVQRNPKSVLNSRYKYETLVPERFLEVPTFDTFLDSNLTDAQDRAPNGTWLNHVSGWWQNRDKLKGNIHFLNYEDMVQDMPKVVTGLAKFLDKNLTQETINKISEYLKFENMKKNPKTDKAFEKVVVYAGKTD</sequence>
<comment type="similarity">
    <text evidence="1">Belongs to the sulfotransferase 1 family.</text>
</comment>
<gene>
    <name evidence="3" type="ORF">OFUS_LOCUS12909</name>
</gene>
<evidence type="ECO:0000313" key="3">
    <source>
        <dbReference type="EMBL" id="CAH1787149.1"/>
    </source>
</evidence>
<dbReference type="AlphaFoldDB" id="A0A8J1XTG9"/>
<keyword evidence="2" id="KW-0808">Transferase</keyword>
<dbReference type="OrthoDB" id="205623at2759"/>
<accession>A0A8J1XTG9</accession>
<protein>
    <submittedName>
        <fullName evidence="3">Uncharacterized protein</fullName>
    </submittedName>
</protein>
<reference evidence="3" key="1">
    <citation type="submission" date="2022-03" db="EMBL/GenBank/DDBJ databases">
        <authorList>
            <person name="Martin C."/>
        </authorList>
    </citation>
    <scope>NUCLEOTIDE SEQUENCE</scope>
</reference>
<feature type="non-terminal residue" evidence="3">
    <location>
        <position position="1"/>
    </location>
</feature>
<dbReference type="Gene3D" id="3.40.50.300">
    <property type="entry name" value="P-loop containing nucleotide triphosphate hydrolases"/>
    <property type="match status" value="1"/>
</dbReference>
<dbReference type="InterPro" id="IPR027417">
    <property type="entry name" value="P-loop_NTPase"/>
</dbReference>
<evidence type="ECO:0000256" key="1">
    <source>
        <dbReference type="ARBA" id="ARBA00005771"/>
    </source>
</evidence>
<evidence type="ECO:0000313" key="4">
    <source>
        <dbReference type="Proteomes" id="UP000749559"/>
    </source>
</evidence>
<dbReference type="Pfam" id="PF00685">
    <property type="entry name" value="Sulfotransfer_1"/>
    <property type="match status" value="1"/>
</dbReference>
<evidence type="ECO:0000256" key="2">
    <source>
        <dbReference type="ARBA" id="ARBA00022679"/>
    </source>
</evidence>
<dbReference type="Proteomes" id="UP000749559">
    <property type="component" value="Unassembled WGS sequence"/>
</dbReference>
<dbReference type="SUPFAM" id="SSF52540">
    <property type="entry name" value="P-loop containing nucleoside triphosphate hydrolases"/>
    <property type="match status" value="1"/>
</dbReference>